<dbReference type="InterPro" id="IPR056186">
    <property type="entry name" value="PDZ_CPAF-rel"/>
</dbReference>
<gene>
    <name evidence="4" type="ORF">PDIGIT_LOCUS4100</name>
</gene>
<dbReference type="Pfam" id="PF23658">
    <property type="entry name" value="PDZ_CPAF_rel"/>
    <property type="match status" value="1"/>
</dbReference>
<dbReference type="InterPro" id="IPR005151">
    <property type="entry name" value="Tail-specific_protease"/>
</dbReference>
<dbReference type="AlphaFoldDB" id="A0A9W4U939"/>
<keyword evidence="5" id="KW-1185">Reference proteome</keyword>
<evidence type="ECO:0008006" key="6">
    <source>
        <dbReference type="Google" id="ProtNLM"/>
    </source>
</evidence>
<proteinExistence type="predicted"/>
<protein>
    <recommendedName>
        <fullName evidence="6">Tail specific protease domain-containing protein</fullName>
    </recommendedName>
</protein>
<evidence type="ECO:0000259" key="3">
    <source>
        <dbReference type="Pfam" id="PF23658"/>
    </source>
</evidence>
<feature type="domain" description="CPAF-like PDZ" evidence="3">
    <location>
        <begin position="191"/>
        <end position="319"/>
    </location>
</feature>
<evidence type="ECO:0000313" key="4">
    <source>
        <dbReference type="EMBL" id="CAI6329246.1"/>
    </source>
</evidence>
<feature type="domain" description="Tail specific protease" evidence="2">
    <location>
        <begin position="393"/>
        <end position="588"/>
    </location>
</feature>
<dbReference type="EMBL" id="CAOQHR010000002">
    <property type="protein sequence ID" value="CAI6329246.1"/>
    <property type="molecule type" value="Genomic_DNA"/>
</dbReference>
<dbReference type="PANTHER" id="PTHR37049:SF4">
    <property type="entry name" value="RHODANESE DOMAIN-CONTAINING PROTEIN"/>
    <property type="match status" value="1"/>
</dbReference>
<evidence type="ECO:0000256" key="1">
    <source>
        <dbReference type="SAM" id="SignalP"/>
    </source>
</evidence>
<feature type="signal peptide" evidence="1">
    <location>
        <begin position="1"/>
        <end position="18"/>
    </location>
</feature>
<dbReference type="OrthoDB" id="27214at2759"/>
<keyword evidence="1" id="KW-0732">Signal</keyword>
<dbReference type="InterPro" id="IPR029045">
    <property type="entry name" value="ClpP/crotonase-like_dom_sf"/>
</dbReference>
<dbReference type="PANTHER" id="PTHR37049">
    <property type="entry name" value="PEPTIDASE S41 FAMILY PROTEIN"/>
    <property type="match status" value="1"/>
</dbReference>
<dbReference type="Proteomes" id="UP001152607">
    <property type="component" value="Unassembled WGS sequence"/>
</dbReference>
<reference evidence="4" key="1">
    <citation type="submission" date="2023-01" db="EMBL/GenBank/DDBJ databases">
        <authorList>
            <person name="Van Ghelder C."/>
            <person name="Rancurel C."/>
        </authorList>
    </citation>
    <scope>NUCLEOTIDE SEQUENCE</scope>
    <source>
        <strain evidence="4">CNCM I-4278</strain>
    </source>
</reference>
<dbReference type="GO" id="GO:0006508">
    <property type="term" value="P:proteolysis"/>
    <property type="evidence" value="ECO:0007669"/>
    <property type="project" value="InterPro"/>
</dbReference>
<accession>A0A9W4U939</accession>
<dbReference type="Pfam" id="PF03572">
    <property type="entry name" value="Peptidase_S41"/>
    <property type="match status" value="1"/>
</dbReference>
<evidence type="ECO:0000259" key="2">
    <source>
        <dbReference type="Pfam" id="PF03572"/>
    </source>
</evidence>
<name>A0A9W4U939_9PLEO</name>
<dbReference type="GO" id="GO:0008236">
    <property type="term" value="F:serine-type peptidase activity"/>
    <property type="evidence" value="ECO:0007669"/>
    <property type="project" value="InterPro"/>
</dbReference>
<dbReference type="InterPro" id="IPR052766">
    <property type="entry name" value="S41A_metabolite_peptidase"/>
</dbReference>
<dbReference type="Gene3D" id="3.90.226.10">
    <property type="entry name" value="2-enoyl-CoA Hydratase, Chain A, domain 1"/>
    <property type="match status" value="1"/>
</dbReference>
<comment type="caution">
    <text evidence="4">The sequence shown here is derived from an EMBL/GenBank/DDBJ whole genome shotgun (WGS) entry which is preliminary data.</text>
</comment>
<dbReference type="SUPFAM" id="SSF52096">
    <property type="entry name" value="ClpP/crotonase"/>
    <property type="match status" value="1"/>
</dbReference>
<evidence type="ECO:0000313" key="5">
    <source>
        <dbReference type="Proteomes" id="UP001152607"/>
    </source>
</evidence>
<feature type="chain" id="PRO_5040872212" description="Tail specific protease domain-containing protein" evidence="1">
    <location>
        <begin position="19"/>
        <end position="781"/>
    </location>
</feature>
<sequence>MKLSVCALVAAAAVSVGAAVVHPLASRVDELPAYTQPMAPPAPRPAQHLRPLKVRQSTNTTLPPCARVSEAVYSDPDASFLTAKIPAKLAFDCLQSIPVNVSSAKSLLAEMPLYLEWQSTLTVLKNPPAEYAEKVQPPIDILGGLKDIAAQLDAGQFTSEYDFGWSLYTLIQSAHDGHLSYVPDSVGSIFSFGRPVPLVSVSEDGDKLPAVFAFEDVLGFQFKNITYTPSPVVEIDGKPAIEFLEDWSQWGTLQDRDALYNNVFYELSQISLGSEGSGSGSFTGGGRGRFVYPGATTTLKFANGSSYTMENYASVWQTFRGIATGEDLANKFFTYSATAAASAQAVHAEADDVTPAAPGFPKAVVPGPGGIINGFYIDSPGHKDVAVLQVINFVTVDSWEEPFQQTSQKFFAKALADGKTKLIIDLQANGGGTILQGYDLFKQLFPSIDPYGANRWRYTEGADLIGESFSAFTADIPRVDTVNYTLINIQNSWFDRKTDMTVDGKPFASWDQKIGPHEVNGDNYTTLSRWNLSDVMTKYSGGINITGYGPLANVTGGPRFKAENIVMLTDGYCASTCTIFTEFMSQQAGVKTIALGGRSNRNKIQAVGGVKGVNNLGWSYIQNAARNAIYLATGALKEKLNQSVLATEYTKNLVFSRAANGAAGVNVRDGIRQNDTSETALQFVYEEADCRLYYTPEMTVDATAIWKAAADAQWSKSGKCVGGPKQTDEKRDNDVVAATSKLSSGRVKAANAAALQQYEAFRDSFNLETICNKERAGWMKP</sequence>
<organism evidence="4 5">
    <name type="scientific">Periconia digitata</name>
    <dbReference type="NCBI Taxonomy" id="1303443"/>
    <lineage>
        <taxon>Eukaryota</taxon>
        <taxon>Fungi</taxon>
        <taxon>Dikarya</taxon>
        <taxon>Ascomycota</taxon>
        <taxon>Pezizomycotina</taxon>
        <taxon>Dothideomycetes</taxon>
        <taxon>Pleosporomycetidae</taxon>
        <taxon>Pleosporales</taxon>
        <taxon>Massarineae</taxon>
        <taxon>Periconiaceae</taxon>
        <taxon>Periconia</taxon>
    </lineage>
</organism>